<dbReference type="Proteomes" id="UP000501690">
    <property type="component" value="Linkage Group LG5"/>
</dbReference>
<gene>
    <name evidence="2" type="ORF">DEO72_LG5g3322</name>
</gene>
<feature type="transmembrane region" description="Helical" evidence="1">
    <location>
        <begin position="6"/>
        <end position="23"/>
    </location>
</feature>
<keyword evidence="3" id="KW-1185">Reference proteome</keyword>
<keyword evidence="1" id="KW-1133">Transmembrane helix</keyword>
<keyword evidence="1" id="KW-0812">Transmembrane</keyword>
<sequence length="120" mass="13067">MSSSLQVIALGIFYHVVFAKFCLKAFLESIKKQIGEGISQINSAKESSNANEGSSSGFGLIIDGKSLDYSLNKNLERSFFELATNCASVICCRSSPKQKARVSTMVVVCVLLPYFSFSSF</sequence>
<dbReference type="GO" id="GO:0140326">
    <property type="term" value="F:ATPase-coupled intramembrane lipid transporter activity"/>
    <property type="evidence" value="ECO:0007669"/>
    <property type="project" value="TreeGrafter"/>
</dbReference>
<dbReference type="InterPro" id="IPR023214">
    <property type="entry name" value="HAD_sf"/>
</dbReference>
<dbReference type="GO" id="GO:0045332">
    <property type="term" value="P:phospholipid translocation"/>
    <property type="evidence" value="ECO:0007669"/>
    <property type="project" value="TreeGrafter"/>
</dbReference>
<dbReference type="AlphaFoldDB" id="A0A4D6M1U1"/>
<dbReference type="GO" id="GO:0005886">
    <property type="term" value="C:plasma membrane"/>
    <property type="evidence" value="ECO:0007669"/>
    <property type="project" value="TreeGrafter"/>
</dbReference>
<dbReference type="EMBL" id="CP039349">
    <property type="protein sequence ID" value="QCD95229.1"/>
    <property type="molecule type" value="Genomic_DNA"/>
</dbReference>
<dbReference type="PANTHER" id="PTHR24092">
    <property type="entry name" value="PROBABLE PHOSPHOLIPID-TRANSPORTING ATPASE"/>
    <property type="match status" value="1"/>
</dbReference>
<accession>A0A4D6M1U1</accession>
<keyword evidence="1" id="KW-0472">Membrane</keyword>
<protein>
    <submittedName>
        <fullName evidence="2">Phospholipid-translocating ATPase</fullName>
    </submittedName>
</protein>
<evidence type="ECO:0000256" key="1">
    <source>
        <dbReference type="SAM" id="Phobius"/>
    </source>
</evidence>
<proteinExistence type="predicted"/>
<dbReference type="Gene3D" id="3.40.50.1000">
    <property type="entry name" value="HAD superfamily/HAD-like"/>
    <property type="match status" value="1"/>
</dbReference>
<dbReference type="PANTHER" id="PTHR24092:SF165">
    <property type="entry name" value="PHOSPHOLIPID-TRANSPORTING ATPASE 8-RELATED"/>
    <property type="match status" value="1"/>
</dbReference>
<evidence type="ECO:0000313" key="3">
    <source>
        <dbReference type="Proteomes" id="UP000501690"/>
    </source>
</evidence>
<organism evidence="2 3">
    <name type="scientific">Vigna unguiculata</name>
    <name type="common">Cowpea</name>
    <dbReference type="NCBI Taxonomy" id="3917"/>
    <lineage>
        <taxon>Eukaryota</taxon>
        <taxon>Viridiplantae</taxon>
        <taxon>Streptophyta</taxon>
        <taxon>Embryophyta</taxon>
        <taxon>Tracheophyta</taxon>
        <taxon>Spermatophyta</taxon>
        <taxon>Magnoliopsida</taxon>
        <taxon>eudicotyledons</taxon>
        <taxon>Gunneridae</taxon>
        <taxon>Pentapetalae</taxon>
        <taxon>rosids</taxon>
        <taxon>fabids</taxon>
        <taxon>Fabales</taxon>
        <taxon>Fabaceae</taxon>
        <taxon>Papilionoideae</taxon>
        <taxon>50 kb inversion clade</taxon>
        <taxon>NPAAA clade</taxon>
        <taxon>indigoferoid/millettioid clade</taxon>
        <taxon>Phaseoleae</taxon>
        <taxon>Vigna</taxon>
    </lineage>
</organism>
<evidence type="ECO:0000313" key="2">
    <source>
        <dbReference type="EMBL" id="QCD95229.1"/>
    </source>
</evidence>
<reference evidence="2 3" key="1">
    <citation type="submission" date="2019-04" db="EMBL/GenBank/DDBJ databases">
        <title>An improved genome assembly and genetic linkage map for asparagus bean, Vigna unguiculata ssp. sesquipedialis.</title>
        <authorList>
            <person name="Xia Q."/>
            <person name="Zhang R."/>
            <person name="Dong Y."/>
        </authorList>
    </citation>
    <scope>NUCLEOTIDE SEQUENCE [LARGE SCALE GENOMIC DNA]</scope>
    <source>
        <tissue evidence="2">Leaf</tissue>
    </source>
</reference>
<name>A0A4D6M1U1_VIGUN</name>
<feature type="transmembrane region" description="Helical" evidence="1">
    <location>
        <begin position="100"/>
        <end position="117"/>
    </location>
</feature>